<evidence type="ECO:0000256" key="4">
    <source>
        <dbReference type="ARBA" id="ARBA00022806"/>
    </source>
</evidence>
<evidence type="ECO:0000259" key="13">
    <source>
        <dbReference type="PROSITE" id="PS51217"/>
    </source>
</evidence>
<keyword evidence="7" id="KW-0413">Isomerase</keyword>
<dbReference type="InterPro" id="IPR014016">
    <property type="entry name" value="UvrD-like_ATP-bd"/>
</dbReference>
<dbReference type="FunFam" id="1.10.10.160:FF:000001">
    <property type="entry name" value="ATP-dependent DNA helicase"/>
    <property type="match status" value="1"/>
</dbReference>
<comment type="similarity">
    <text evidence="1">Belongs to the helicase family. UvrD subfamily.</text>
</comment>
<evidence type="ECO:0000256" key="9">
    <source>
        <dbReference type="ARBA" id="ARBA00034808"/>
    </source>
</evidence>
<protein>
    <recommendedName>
        <fullName evidence="9">DNA 3'-5' helicase</fullName>
        <ecNumber evidence="9">5.6.2.4</ecNumber>
    </recommendedName>
</protein>
<evidence type="ECO:0000256" key="5">
    <source>
        <dbReference type="ARBA" id="ARBA00022840"/>
    </source>
</evidence>
<comment type="catalytic activity">
    <reaction evidence="10">
        <text>ATP + H2O = ADP + phosphate + H(+)</text>
        <dbReference type="Rhea" id="RHEA:13065"/>
        <dbReference type="ChEBI" id="CHEBI:15377"/>
        <dbReference type="ChEBI" id="CHEBI:15378"/>
        <dbReference type="ChEBI" id="CHEBI:30616"/>
        <dbReference type="ChEBI" id="CHEBI:43474"/>
        <dbReference type="ChEBI" id="CHEBI:456216"/>
        <dbReference type="EC" id="5.6.2.4"/>
    </reaction>
</comment>
<comment type="catalytic activity">
    <reaction evidence="8">
        <text>Couples ATP hydrolysis with the unwinding of duplex DNA by translocating in the 3'-5' direction.</text>
        <dbReference type="EC" id="5.6.2.4"/>
    </reaction>
</comment>
<evidence type="ECO:0000256" key="11">
    <source>
        <dbReference type="PROSITE-ProRule" id="PRU00560"/>
    </source>
</evidence>
<dbReference type="Pfam" id="PF13361">
    <property type="entry name" value="UvrD_C"/>
    <property type="match status" value="1"/>
</dbReference>
<dbReference type="EC" id="5.6.2.4" evidence="9"/>
<dbReference type="InterPro" id="IPR013986">
    <property type="entry name" value="DExx_box_DNA_helicase_dom_sf"/>
</dbReference>
<evidence type="ECO:0000259" key="12">
    <source>
        <dbReference type="PROSITE" id="PS51198"/>
    </source>
</evidence>
<dbReference type="GO" id="GO:0033202">
    <property type="term" value="C:DNA helicase complex"/>
    <property type="evidence" value="ECO:0007669"/>
    <property type="project" value="TreeGrafter"/>
</dbReference>
<dbReference type="Proteomes" id="UP000035648">
    <property type="component" value="Chromosome"/>
</dbReference>
<dbReference type="Gene3D" id="1.10.10.160">
    <property type="match status" value="1"/>
</dbReference>
<keyword evidence="4 11" id="KW-0347">Helicase</keyword>
<dbReference type="AlphaFoldDB" id="A0A0G4B277"/>
<dbReference type="Pfam" id="PF00580">
    <property type="entry name" value="UvrD-helicase"/>
    <property type="match status" value="1"/>
</dbReference>
<dbReference type="Gene3D" id="3.40.50.300">
    <property type="entry name" value="P-loop containing nucleotide triphosphate hydrolases"/>
    <property type="match status" value="3"/>
</dbReference>
<evidence type="ECO:0000313" key="15">
    <source>
        <dbReference type="Proteomes" id="UP000035648"/>
    </source>
</evidence>
<sequence>MENENILTGLNVDQKKAVLQTEGPVLILAGAGSGKTKVLTHRIAYLIREKNVHPQNILAVTFTNKASEEMKKRINHLLGEKAPVNSYRQVVSLLPWMGTFHSICCKILRQEIHNIEFRRSFVIYDSDESLAAIKNAMDELNIDKKQYSPKTIKNFISGAKNELMNPKEYAKYSKGHFGEVVVRVYIQYQKELKNANALDFDDLLVKTVELFTKFPEILKRYQELFRYILIDEYQDTNTVQYRLVNLLSEKYKNICVVGDDFQAIYGFRGANFKNILDFEKDYPEAVVIKMEQNYRSTKNILEAAQSVIERNTLRSEKKLWTENEEGMPASVYEANNELDEIEFVKNEIVAFSHMNSLNDFTILYRTNAQSRIIEEFFLQNRIPYRLIGALRFYDRREIKDILAYLKVIHNESDKVSLRRIINTPTRGIGEKTAAAFDLENPKIKVFMQMMENFRNAAKEKKIDELIDEVTRESGYKNYILDGTEEGESRWENIEELKSVAQKSESLEEFLENVALVSDVDNYNKDAEAVTLMTLHNAKGLEFPIVFMVGMEEGLFPHSNCLADPNEVEEERRLCYVGMTRAQKRLYMTHARCRMIFGTTSANMPSRFLSEIPEYLIERI</sequence>
<gene>
    <name evidence="14" type="ORF">UT28_C0001G0245</name>
</gene>
<feature type="domain" description="UvrD-like helicase ATP-binding" evidence="12">
    <location>
        <begin position="8"/>
        <end position="297"/>
    </location>
</feature>
<dbReference type="GO" id="GO:0005524">
    <property type="term" value="F:ATP binding"/>
    <property type="evidence" value="ECO:0007669"/>
    <property type="project" value="UniProtKB-UniRule"/>
</dbReference>
<dbReference type="InterPro" id="IPR027417">
    <property type="entry name" value="P-loop_NTPase"/>
</dbReference>
<evidence type="ECO:0000256" key="8">
    <source>
        <dbReference type="ARBA" id="ARBA00034617"/>
    </source>
</evidence>
<proteinExistence type="inferred from homology"/>
<dbReference type="GO" id="GO:0005829">
    <property type="term" value="C:cytosol"/>
    <property type="evidence" value="ECO:0007669"/>
    <property type="project" value="TreeGrafter"/>
</dbReference>
<dbReference type="GO" id="GO:0003677">
    <property type="term" value="F:DNA binding"/>
    <property type="evidence" value="ECO:0007669"/>
    <property type="project" value="UniProtKB-KW"/>
</dbReference>
<dbReference type="InterPro" id="IPR014017">
    <property type="entry name" value="DNA_helicase_UvrD-like_C"/>
</dbReference>
<evidence type="ECO:0000256" key="7">
    <source>
        <dbReference type="ARBA" id="ARBA00023235"/>
    </source>
</evidence>
<dbReference type="PANTHER" id="PTHR11070">
    <property type="entry name" value="UVRD / RECB / PCRA DNA HELICASE FAMILY MEMBER"/>
    <property type="match status" value="1"/>
</dbReference>
<dbReference type="SUPFAM" id="SSF52540">
    <property type="entry name" value="P-loop containing nucleoside triphosphate hydrolases"/>
    <property type="match status" value="1"/>
</dbReference>
<evidence type="ECO:0000256" key="2">
    <source>
        <dbReference type="ARBA" id="ARBA00022741"/>
    </source>
</evidence>
<keyword evidence="2 11" id="KW-0547">Nucleotide-binding</keyword>
<dbReference type="KEGG" id="bbgw:UT28_C0001G0245"/>
<dbReference type="PANTHER" id="PTHR11070:SF2">
    <property type="entry name" value="ATP-DEPENDENT DNA HELICASE SRS2"/>
    <property type="match status" value="1"/>
</dbReference>
<evidence type="ECO:0000256" key="10">
    <source>
        <dbReference type="ARBA" id="ARBA00048988"/>
    </source>
</evidence>
<dbReference type="CDD" id="cd17932">
    <property type="entry name" value="DEXQc_UvrD"/>
    <property type="match status" value="1"/>
</dbReference>
<evidence type="ECO:0000256" key="3">
    <source>
        <dbReference type="ARBA" id="ARBA00022801"/>
    </source>
</evidence>
<name>A0A0G4B277_9BACT</name>
<dbReference type="GO" id="GO:0009314">
    <property type="term" value="P:response to radiation"/>
    <property type="evidence" value="ECO:0007669"/>
    <property type="project" value="UniProtKB-ARBA"/>
</dbReference>
<dbReference type="GO" id="GO:0043138">
    <property type="term" value="F:3'-5' DNA helicase activity"/>
    <property type="evidence" value="ECO:0007669"/>
    <property type="project" value="UniProtKB-EC"/>
</dbReference>
<dbReference type="GO" id="GO:0000725">
    <property type="term" value="P:recombinational repair"/>
    <property type="evidence" value="ECO:0007669"/>
    <property type="project" value="TreeGrafter"/>
</dbReference>
<dbReference type="CDD" id="cd18807">
    <property type="entry name" value="SF1_C_UvrD"/>
    <property type="match status" value="1"/>
</dbReference>
<dbReference type="EMBL" id="CP011213">
    <property type="protein sequence ID" value="AKM82056.1"/>
    <property type="molecule type" value="Genomic_DNA"/>
</dbReference>
<dbReference type="Gene3D" id="1.10.486.10">
    <property type="entry name" value="PCRA, domain 4"/>
    <property type="match status" value="2"/>
</dbReference>
<dbReference type="STRING" id="1618337.UT28_C0001G0245"/>
<organism evidence="14 15">
    <name type="scientific">Berkelbacteria bacterium GW2011_GWE1_39_12</name>
    <dbReference type="NCBI Taxonomy" id="1618337"/>
    <lineage>
        <taxon>Bacteria</taxon>
        <taxon>Candidatus Berkelbacteria</taxon>
    </lineage>
</organism>
<feature type="binding site" evidence="11">
    <location>
        <begin position="29"/>
        <end position="36"/>
    </location>
    <ligand>
        <name>ATP</name>
        <dbReference type="ChEBI" id="CHEBI:30616"/>
    </ligand>
</feature>
<keyword evidence="3 11" id="KW-0378">Hydrolase</keyword>
<evidence type="ECO:0000256" key="6">
    <source>
        <dbReference type="ARBA" id="ARBA00023125"/>
    </source>
</evidence>
<dbReference type="PATRIC" id="fig|1618337.4.peg.242"/>
<dbReference type="PROSITE" id="PS51198">
    <property type="entry name" value="UVRD_HELICASE_ATP_BIND"/>
    <property type="match status" value="1"/>
</dbReference>
<evidence type="ECO:0000313" key="14">
    <source>
        <dbReference type="EMBL" id="AKM82056.1"/>
    </source>
</evidence>
<keyword evidence="6" id="KW-0238">DNA-binding</keyword>
<dbReference type="PROSITE" id="PS51217">
    <property type="entry name" value="UVRD_HELICASE_CTER"/>
    <property type="match status" value="1"/>
</dbReference>
<feature type="domain" description="UvrD-like helicase C-terminal" evidence="13">
    <location>
        <begin position="298"/>
        <end position="539"/>
    </location>
</feature>
<reference evidence="14 15" key="1">
    <citation type="journal article" date="2015" name="Nature">
        <title>rRNA introns, odd ribosomes, and small enigmatic genomes across a large radiation of phyla.</title>
        <authorList>
            <person name="Brown C.T."/>
            <person name="Hug L.A."/>
            <person name="Thomas B.C."/>
            <person name="Sharon I."/>
            <person name="Castelle C.J."/>
            <person name="Singh A."/>
            <person name="Wilkins M.J."/>
            <person name="Williams K.H."/>
            <person name="Banfield J.F."/>
        </authorList>
    </citation>
    <scope>NUCLEOTIDE SEQUENCE [LARGE SCALE GENOMIC DNA]</scope>
</reference>
<keyword evidence="5 11" id="KW-0067">ATP-binding</keyword>
<accession>A0A0G4B277</accession>
<dbReference type="GO" id="GO:0016887">
    <property type="term" value="F:ATP hydrolysis activity"/>
    <property type="evidence" value="ECO:0007669"/>
    <property type="project" value="RHEA"/>
</dbReference>
<evidence type="ECO:0000256" key="1">
    <source>
        <dbReference type="ARBA" id="ARBA00009922"/>
    </source>
</evidence>
<dbReference type="InterPro" id="IPR000212">
    <property type="entry name" value="DNA_helicase_UvrD/REP"/>
</dbReference>